<comment type="caution">
    <text evidence="2">The sequence shown here is derived from an EMBL/GenBank/DDBJ whole genome shotgun (WGS) entry which is preliminary data.</text>
</comment>
<sequence>MTPSRHLSLILGTLLLGTLMATGAQAHEDKPQDSRLHIQAQTTLEVVPDRATLNARLWERTPAIAVRDDTQTDPKALREARERLETRTGELIRTLEEAGLESESIRAGSLSVRPEHIPGQRRDNGEQDNLVRTHLERPVTLAIEDIEQLPTILDALTQAGVNALDGVEYDLSDRDAAIDRALAQALEKARHKAELMADTLDVSLGKVVHVRESQAPIFTPRMMAMHADAMESQGAAPEYRPGKISIDAGVEVSWEIEN</sequence>
<evidence type="ECO:0008006" key="4">
    <source>
        <dbReference type="Google" id="ProtNLM"/>
    </source>
</evidence>
<dbReference type="PANTHER" id="PTHR34387">
    <property type="entry name" value="SLR1258 PROTEIN"/>
    <property type="match status" value="1"/>
</dbReference>
<dbReference type="Pfam" id="PF04402">
    <property type="entry name" value="SIMPL"/>
    <property type="match status" value="1"/>
</dbReference>
<dbReference type="PANTHER" id="PTHR34387:SF2">
    <property type="entry name" value="SLR1258 PROTEIN"/>
    <property type="match status" value="1"/>
</dbReference>
<protein>
    <recommendedName>
        <fullName evidence="4">DUF541 domain-containing protein</fullName>
    </recommendedName>
</protein>
<proteinExistence type="predicted"/>
<dbReference type="InterPro" id="IPR007497">
    <property type="entry name" value="SIMPL/DUF541"/>
</dbReference>
<keyword evidence="3" id="KW-1185">Reference proteome</keyword>
<organism evidence="2 3">
    <name type="scientific">Litchfieldella qijiaojingensis</name>
    <dbReference type="NCBI Taxonomy" id="980347"/>
    <lineage>
        <taxon>Bacteria</taxon>
        <taxon>Pseudomonadati</taxon>
        <taxon>Pseudomonadota</taxon>
        <taxon>Gammaproteobacteria</taxon>
        <taxon>Oceanospirillales</taxon>
        <taxon>Halomonadaceae</taxon>
        <taxon>Litchfieldella</taxon>
    </lineage>
</organism>
<dbReference type="InterPro" id="IPR052022">
    <property type="entry name" value="26kDa_periplasmic_antigen"/>
</dbReference>
<evidence type="ECO:0000256" key="1">
    <source>
        <dbReference type="SAM" id="SignalP"/>
    </source>
</evidence>
<dbReference type="Proteomes" id="UP000653056">
    <property type="component" value="Unassembled WGS sequence"/>
</dbReference>
<evidence type="ECO:0000313" key="2">
    <source>
        <dbReference type="EMBL" id="GGX96057.1"/>
    </source>
</evidence>
<feature type="signal peptide" evidence="1">
    <location>
        <begin position="1"/>
        <end position="26"/>
    </location>
</feature>
<dbReference type="RefSeq" id="WP_229803526.1">
    <property type="nucleotide sequence ID" value="NZ_BMXS01000012.1"/>
</dbReference>
<dbReference type="Gene3D" id="3.30.110.170">
    <property type="entry name" value="Protein of unknown function (DUF541), domain 1"/>
    <property type="match status" value="1"/>
</dbReference>
<dbReference type="Gene3D" id="3.30.70.2970">
    <property type="entry name" value="Protein of unknown function (DUF541), domain 2"/>
    <property type="match status" value="1"/>
</dbReference>
<evidence type="ECO:0000313" key="3">
    <source>
        <dbReference type="Proteomes" id="UP000653056"/>
    </source>
</evidence>
<accession>A0ABQ2YX63</accession>
<gene>
    <name evidence="2" type="ORF">GCM10007160_24420</name>
</gene>
<dbReference type="EMBL" id="BMXS01000012">
    <property type="protein sequence ID" value="GGX96057.1"/>
    <property type="molecule type" value="Genomic_DNA"/>
</dbReference>
<name>A0ABQ2YX63_9GAMM</name>
<feature type="chain" id="PRO_5045354378" description="DUF541 domain-containing protein" evidence="1">
    <location>
        <begin position="27"/>
        <end position="258"/>
    </location>
</feature>
<reference evidence="3" key="1">
    <citation type="journal article" date="2019" name="Int. J. Syst. Evol. Microbiol.">
        <title>The Global Catalogue of Microorganisms (GCM) 10K type strain sequencing project: providing services to taxonomists for standard genome sequencing and annotation.</title>
        <authorList>
            <consortium name="The Broad Institute Genomics Platform"/>
            <consortium name="The Broad Institute Genome Sequencing Center for Infectious Disease"/>
            <person name="Wu L."/>
            <person name="Ma J."/>
        </authorList>
    </citation>
    <scope>NUCLEOTIDE SEQUENCE [LARGE SCALE GENOMIC DNA]</scope>
    <source>
        <strain evidence="3">KCTC 22228</strain>
    </source>
</reference>
<keyword evidence="1" id="KW-0732">Signal</keyword>